<comment type="caution">
    <text evidence="2">The sequence shown here is derived from an EMBL/GenBank/DDBJ whole genome shotgun (WGS) entry which is preliminary data.</text>
</comment>
<dbReference type="Gene3D" id="3.40.50.720">
    <property type="entry name" value="NAD(P)-binding Rossmann-like Domain"/>
    <property type="match status" value="1"/>
</dbReference>
<reference evidence="2 3" key="1">
    <citation type="submission" date="2020-07" db="EMBL/GenBank/DDBJ databases">
        <authorList>
            <person name="Feng X."/>
        </authorList>
    </citation>
    <scope>NUCLEOTIDE SEQUENCE [LARGE SCALE GENOMIC DNA]</scope>
    <source>
        <strain evidence="2 3">JCM14086</strain>
    </source>
</reference>
<feature type="domain" description="Rhodanese" evidence="1">
    <location>
        <begin position="2"/>
        <end position="61"/>
    </location>
</feature>
<evidence type="ECO:0000313" key="3">
    <source>
        <dbReference type="Proteomes" id="UP000525652"/>
    </source>
</evidence>
<dbReference type="AlphaFoldDB" id="A0A7X1AY52"/>
<gene>
    <name evidence="2" type="ORF">H5P30_09725</name>
</gene>
<protein>
    <submittedName>
        <fullName evidence="2">NAD-dependent epimerase/dehydratase family protein</fullName>
    </submittedName>
</protein>
<evidence type="ECO:0000313" key="2">
    <source>
        <dbReference type="EMBL" id="MBC2602054.1"/>
    </source>
</evidence>
<dbReference type="Pfam" id="PF01370">
    <property type="entry name" value="Epimerase"/>
    <property type="match status" value="1"/>
</dbReference>
<dbReference type="InterPro" id="IPR001509">
    <property type="entry name" value="Epimerase_deHydtase"/>
</dbReference>
<dbReference type="SUPFAM" id="SSF51735">
    <property type="entry name" value="NAD(P)-binding Rossmann-fold domains"/>
    <property type="match status" value="1"/>
</dbReference>
<dbReference type="InterPro" id="IPR001763">
    <property type="entry name" value="Rhodanese-like_dom"/>
</dbReference>
<name>A0A7X1AY52_9BACT</name>
<proteinExistence type="predicted"/>
<dbReference type="InterPro" id="IPR036291">
    <property type="entry name" value="NAD(P)-bd_dom_sf"/>
</dbReference>
<dbReference type="InterPro" id="IPR050177">
    <property type="entry name" value="Lipid_A_modif_metabolic_enz"/>
</dbReference>
<organism evidence="2 3">
    <name type="scientific">Puniceicoccus vermicola</name>
    <dbReference type="NCBI Taxonomy" id="388746"/>
    <lineage>
        <taxon>Bacteria</taxon>
        <taxon>Pseudomonadati</taxon>
        <taxon>Verrucomicrobiota</taxon>
        <taxon>Opitutia</taxon>
        <taxon>Puniceicoccales</taxon>
        <taxon>Puniceicoccaceae</taxon>
        <taxon>Puniceicoccus</taxon>
    </lineage>
</organism>
<dbReference type="Proteomes" id="UP000525652">
    <property type="component" value="Unassembled WGS sequence"/>
</dbReference>
<dbReference type="PANTHER" id="PTHR43245">
    <property type="entry name" value="BIFUNCTIONAL POLYMYXIN RESISTANCE PROTEIN ARNA"/>
    <property type="match status" value="1"/>
</dbReference>
<keyword evidence="3" id="KW-1185">Reference proteome</keyword>
<dbReference type="EMBL" id="JACHVA010000081">
    <property type="protein sequence ID" value="MBC2602054.1"/>
    <property type="molecule type" value="Genomic_DNA"/>
</dbReference>
<dbReference type="PROSITE" id="PS50206">
    <property type="entry name" value="RHODANESE_3"/>
    <property type="match status" value="1"/>
</dbReference>
<dbReference type="RefSeq" id="WP_185692753.1">
    <property type="nucleotide sequence ID" value="NZ_JACHVA010000081.1"/>
</dbReference>
<sequence length="342" mass="37775">MSREHLKAVESSYAGQRVLVTGATGFAGGVLARRLVEAGAQVRVLVRSREKLASKGLAGVECVEGSVTDPSAVREAVAGVAKVFHLAAVYREGGLNDDVYREVHVEGTRNLCAAAVAEKVERFVHCSTVGVHGHIENPPADENYRYSPGDIYQDTKLEGEKLAWEFYREKGLPVSVVRPAAIFGPEDQRLLKMFRLANRDRIFLLGDGEIFYHMVHVEDLASGFLLAGTVPEAVGEPFIVAGDRYLSLNELVQRIASIMGKKGKLVHLPAAPVQWLGTICEKTMIPLGLTPPIYRRRVDFFTKSRAFDIRKAQRILGYEPAYPIEDGLRDTADAYRKAGWIR</sequence>
<evidence type="ECO:0000259" key="1">
    <source>
        <dbReference type="PROSITE" id="PS50206"/>
    </source>
</evidence>
<accession>A0A7X1AY52</accession>